<dbReference type="Proteomes" id="UP001314170">
    <property type="component" value="Unassembled WGS sequence"/>
</dbReference>
<sequence>MRGLTSIAIEDEMHVHGTVMDSRTEFCSKDPIAQARLRQNNYGRYYFIDSKIFEILAYNSIHVCLSLARIQNNLERCTVVQRACMVARGWRIIATHA</sequence>
<dbReference type="AlphaFoldDB" id="A0AAV1R105"/>
<dbReference type="EMBL" id="CAWUPB010000851">
    <property type="protein sequence ID" value="CAK7326557.1"/>
    <property type="molecule type" value="Genomic_DNA"/>
</dbReference>
<evidence type="ECO:0000313" key="2">
    <source>
        <dbReference type="Proteomes" id="UP001314170"/>
    </source>
</evidence>
<gene>
    <name evidence="1" type="ORF">DCAF_LOCUS4259</name>
</gene>
<keyword evidence="2" id="KW-1185">Reference proteome</keyword>
<protein>
    <submittedName>
        <fullName evidence="1">Uncharacterized protein</fullName>
    </submittedName>
</protein>
<proteinExistence type="predicted"/>
<comment type="caution">
    <text evidence="1">The sequence shown here is derived from an EMBL/GenBank/DDBJ whole genome shotgun (WGS) entry which is preliminary data.</text>
</comment>
<reference evidence="1 2" key="1">
    <citation type="submission" date="2024-01" db="EMBL/GenBank/DDBJ databases">
        <authorList>
            <person name="Waweru B."/>
        </authorList>
    </citation>
    <scope>NUCLEOTIDE SEQUENCE [LARGE SCALE GENOMIC DNA]</scope>
</reference>
<name>A0AAV1R105_9ROSI</name>
<organism evidence="1 2">
    <name type="scientific">Dovyalis caffra</name>
    <dbReference type="NCBI Taxonomy" id="77055"/>
    <lineage>
        <taxon>Eukaryota</taxon>
        <taxon>Viridiplantae</taxon>
        <taxon>Streptophyta</taxon>
        <taxon>Embryophyta</taxon>
        <taxon>Tracheophyta</taxon>
        <taxon>Spermatophyta</taxon>
        <taxon>Magnoliopsida</taxon>
        <taxon>eudicotyledons</taxon>
        <taxon>Gunneridae</taxon>
        <taxon>Pentapetalae</taxon>
        <taxon>rosids</taxon>
        <taxon>fabids</taxon>
        <taxon>Malpighiales</taxon>
        <taxon>Salicaceae</taxon>
        <taxon>Flacourtieae</taxon>
        <taxon>Dovyalis</taxon>
    </lineage>
</organism>
<evidence type="ECO:0000313" key="1">
    <source>
        <dbReference type="EMBL" id="CAK7326557.1"/>
    </source>
</evidence>
<accession>A0AAV1R105</accession>